<keyword evidence="8 9" id="KW-0472">Membrane</keyword>
<dbReference type="InterPro" id="IPR000515">
    <property type="entry name" value="MetI-like"/>
</dbReference>
<proteinExistence type="inferred from homology"/>
<dbReference type="InterPro" id="IPR035906">
    <property type="entry name" value="MetI-like_sf"/>
</dbReference>
<keyword evidence="5 9" id="KW-0812">Transmembrane</keyword>
<evidence type="ECO:0000256" key="7">
    <source>
        <dbReference type="ARBA" id="ARBA00022989"/>
    </source>
</evidence>
<reference evidence="11 12" key="1">
    <citation type="submission" date="2020-07" db="EMBL/GenBank/DDBJ databases">
        <title>Sequencing the genomes of 1000 actinobacteria strains.</title>
        <authorList>
            <person name="Klenk H.-P."/>
        </authorList>
    </citation>
    <scope>NUCLEOTIDE SEQUENCE [LARGE SCALE GENOMIC DNA]</scope>
    <source>
        <strain evidence="11 12">LI1</strain>
    </source>
</reference>
<keyword evidence="7 9" id="KW-1133">Transmembrane helix</keyword>
<organism evidence="11 12">
    <name type="scientific">Glaciibacter psychrotolerans</name>
    <dbReference type="NCBI Taxonomy" id="670054"/>
    <lineage>
        <taxon>Bacteria</taxon>
        <taxon>Bacillati</taxon>
        <taxon>Actinomycetota</taxon>
        <taxon>Actinomycetes</taxon>
        <taxon>Micrococcales</taxon>
        <taxon>Microbacteriaceae</taxon>
        <taxon>Glaciibacter</taxon>
    </lineage>
</organism>
<keyword evidence="3 9" id="KW-0813">Transport</keyword>
<keyword evidence="4" id="KW-1003">Cell membrane</keyword>
<evidence type="ECO:0000256" key="9">
    <source>
        <dbReference type="RuleBase" id="RU363032"/>
    </source>
</evidence>
<evidence type="ECO:0000256" key="8">
    <source>
        <dbReference type="ARBA" id="ARBA00023136"/>
    </source>
</evidence>
<dbReference type="PROSITE" id="PS50928">
    <property type="entry name" value="ABC_TM1"/>
    <property type="match status" value="1"/>
</dbReference>
<feature type="transmembrane region" description="Helical" evidence="9">
    <location>
        <begin position="80"/>
        <end position="101"/>
    </location>
</feature>
<dbReference type="PANTHER" id="PTHR30614">
    <property type="entry name" value="MEMBRANE COMPONENT OF AMINO ACID ABC TRANSPORTER"/>
    <property type="match status" value="1"/>
</dbReference>
<accession>A0A7Z0EB47</accession>
<comment type="caution">
    <text evidence="11">The sequence shown here is derived from an EMBL/GenBank/DDBJ whole genome shotgun (WGS) entry which is preliminary data.</text>
</comment>
<evidence type="ECO:0000259" key="10">
    <source>
        <dbReference type="PROSITE" id="PS50928"/>
    </source>
</evidence>
<feature type="transmembrane region" description="Helical" evidence="9">
    <location>
        <begin position="146"/>
        <end position="165"/>
    </location>
</feature>
<gene>
    <name evidence="11" type="ORF">HNR05_000177</name>
</gene>
<evidence type="ECO:0000256" key="6">
    <source>
        <dbReference type="ARBA" id="ARBA00022970"/>
    </source>
</evidence>
<dbReference type="CDD" id="cd06261">
    <property type="entry name" value="TM_PBP2"/>
    <property type="match status" value="1"/>
</dbReference>
<sequence length="215" mass="22489">MNILSPENIGLLLQALGTTLMMAVVAGIGSLILGVLITVARVSPIPILRGAAFCYVQFFINVPLLALLILAVFALPDAGLILPLVPTAIIVLTFYEAAYVAEAVRSGINTVGVGQVEAGRALGLSLAQSFRYIVIPQSLRAVVQPLGNVMIALAMNTALAAVVGVVELTSQVNKINLVYAQPIEIFTAAGLVYMAIALVIGVSAGWIERKVAIVR</sequence>
<dbReference type="SUPFAM" id="SSF161098">
    <property type="entry name" value="MetI-like"/>
    <property type="match status" value="1"/>
</dbReference>
<dbReference type="RefSeq" id="WP_179577302.1">
    <property type="nucleotide sequence ID" value="NZ_JACCFM010000001.1"/>
</dbReference>
<dbReference type="GO" id="GO:0043190">
    <property type="term" value="C:ATP-binding cassette (ABC) transporter complex"/>
    <property type="evidence" value="ECO:0007669"/>
    <property type="project" value="InterPro"/>
</dbReference>
<feature type="transmembrane region" description="Helical" evidence="9">
    <location>
        <begin position="185"/>
        <end position="207"/>
    </location>
</feature>
<evidence type="ECO:0000313" key="12">
    <source>
        <dbReference type="Proteomes" id="UP000537260"/>
    </source>
</evidence>
<dbReference type="PANTHER" id="PTHR30614:SF37">
    <property type="entry name" value="AMINO-ACID ABC TRANSPORTER PERMEASE PROTEIN YHDX-RELATED"/>
    <property type="match status" value="1"/>
</dbReference>
<keyword evidence="6" id="KW-0029">Amino-acid transport</keyword>
<dbReference type="GO" id="GO:0022857">
    <property type="term" value="F:transmembrane transporter activity"/>
    <property type="evidence" value="ECO:0007669"/>
    <property type="project" value="InterPro"/>
</dbReference>
<dbReference type="GO" id="GO:0006865">
    <property type="term" value="P:amino acid transport"/>
    <property type="evidence" value="ECO:0007669"/>
    <property type="project" value="UniProtKB-KW"/>
</dbReference>
<name>A0A7Z0EB47_9MICO</name>
<protein>
    <submittedName>
        <fullName evidence="11">Glutamate transport system permease protein</fullName>
    </submittedName>
</protein>
<dbReference type="EMBL" id="JACCFM010000001">
    <property type="protein sequence ID" value="NYJ18386.1"/>
    <property type="molecule type" value="Genomic_DNA"/>
</dbReference>
<dbReference type="NCBIfam" id="TIGR01726">
    <property type="entry name" value="HEQRo_perm_3TM"/>
    <property type="match status" value="1"/>
</dbReference>
<dbReference type="Pfam" id="PF00528">
    <property type="entry name" value="BPD_transp_1"/>
    <property type="match status" value="1"/>
</dbReference>
<feature type="transmembrane region" description="Helical" evidence="9">
    <location>
        <begin position="20"/>
        <end position="40"/>
    </location>
</feature>
<evidence type="ECO:0000313" key="11">
    <source>
        <dbReference type="EMBL" id="NYJ18386.1"/>
    </source>
</evidence>
<feature type="domain" description="ABC transmembrane type-1" evidence="10">
    <location>
        <begin position="16"/>
        <end position="204"/>
    </location>
</feature>
<evidence type="ECO:0000256" key="5">
    <source>
        <dbReference type="ARBA" id="ARBA00022692"/>
    </source>
</evidence>
<evidence type="ECO:0000256" key="1">
    <source>
        <dbReference type="ARBA" id="ARBA00004651"/>
    </source>
</evidence>
<keyword evidence="12" id="KW-1185">Reference proteome</keyword>
<evidence type="ECO:0000256" key="2">
    <source>
        <dbReference type="ARBA" id="ARBA00010072"/>
    </source>
</evidence>
<dbReference type="InterPro" id="IPR043429">
    <property type="entry name" value="ArtM/GltK/GlnP/TcyL/YhdX-like"/>
</dbReference>
<feature type="transmembrane region" description="Helical" evidence="9">
    <location>
        <begin position="52"/>
        <end position="74"/>
    </location>
</feature>
<evidence type="ECO:0000256" key="3">
    <source>
        <dbReference type="ARBA" id="ARBA00022448"/>
    </source>
</evidence>
<dbReference type="Proteomes" id="UP000537260">
    <property type="component" value="Unassembled WGS sequence"/>
</dbReference>
<evidence type="ECO:0000256" key="4">
    <source>
        <dbReference type="ARBA" id="ARBA00022475"/>
    </source>
</evidence>
<dbReference type="InterPro" id="IPR010065">
    <property type="entry name" value="AA_ABC_transptr_permease_3TM"/>
</dbReference>
<dbReference type="Gene3D" id="1.10.3720.10">
    <property type="entry name" value="MetI-like"/>
    <property type="match status" value="1"/>
</dbReference>
<comment type="similarity">
    <text evidence="2">Belongs to the binding-protein-dependent transport system permease family. HisMQ subfamily.</text>
</comment>
<comment type="subcellular location">
    <subcellularLocation>
        <location evidence="1 9">Cell membrane</location>
        <topology evidence="1 9">Multi-pass membrane protein</topology>
    </subcellularLocation>
</comment>
<dbReference type="AlphaFoldDB" id="A0A7Z0EB47"/>